<protein>
    <submittedName>
        <fullName evidence="1">Uncharacterized protein</fullName>
    </submittedName>
</protein>
<evidence type="ECO:0000313" key="1">
    <source>
        <dbReference type="EMBL" id="GMS98569.1"/>
    </source>
</evidence>
<proteinExistence type="predicted"/>
<comment type="caution">
    <text evidence="1">The sequence shown here is derived from an EMBL/GenBank/DDBJ whole genome shotgun (WGS) entry which is preliminary data.</text>
</comment>
<gene>
    <name evidence="1" type="ORF">PENTCL1PPCAC_20744</name>
</gene>
<evidence type="ECO:0000313" key="2">
    <source>
        <dbReference type="Proteomes" id="UP001432027"/>
    </source>
</evidence>
<dbReference type="AlphaFoldDB" id="A0AAV5TWD4"/>
<dbReference type="EMBL" id="BTSX01000005">
    <property type="protein sequence ID" value="GMS98569.1"/>
    <property type="molecule type" value="Genomic_DNA"/>
</dbReference>
<organism evidence="1 2">
    <name type="scientific">Pristionchus entomophagus</name>
    <dbReference type="NCBI Taxonomy" id="358040"/>
    <lineage>
        <taxon>Eukaryota</taxon>
        <taxon>Metazoa</taxon>
        <taxon>Ecdysozoa</taxon>
        <taxon>Nematoda</taxon>
        <taxon>Chromadorea</taxon>
        <taxon>Rhabditida</taxon>
        <taxon>Rhabditina</taxon>
        <taxon>Diplogasteromorpha</taxon>
        <taxon>Diplogasteroidea</taxon>
        <taxon>Neodiplogasteridae</taxon>
        <taxon>Pristionchus</taxon>
    </lineage>
</organism>
<reference evidence="1" key="1">
    <citation type="submission" date="2023-10" db="EMBL/GenBank/DDBJ databases">
        <title>Genome assembly of Pristionchus species.</title>
        <authorList>
            <person name="Yoshida K."/>
            <person name="Sommer R.J."/>
        </authorList>
    </citation>
    <scope>NUCLEOTIDE SEQUENCE</scope>
    <source>
        <strain evidence="1">RS0144</strain>
    </source>
</reference>
<sequence length="152" mass="18083">LIDSKLHFIGLNFKCDFEFIDETFLKRLTEAVKFPELVITSNKDHPENYTDRFLILKRAFLDIIPDFDTLDFPRLCIRADWTVQTILKRLRRMKEGRWVFRTTRYISRVDILDVVDFHPDLQHKKTDNGHMITIVGTAYRAETIQCGKDFDN</sequence>
<feature type="non-terminal residue" evidence="1">
    <location>
        <position position="1"/>
    </location>
</feature>
<feature type="non-terminal residue" evidence="1">
    <location>
        <position position="152"/>
    </location>
</feature>
<name>A0AAV5TWD4_9BILA</name>
<dbReference type="Proteomes" id="UP001432027">
    <property type="component" value="Unassembled WGS sequence"/>
</dbReference>
<accession>A0AAV5TWD4</accession>
<keyword evidence="2" id="KW-1185">Reference proteome</keyword>